<dbReference type="PRINTS" id="PR00080">
    <property type="entry name" value="SDRFAMILY"/>
</dbReference>
<dbReference type="PROSITE" id="PS00061">
    <property type="entry name" value="ADH_SHORT"/>
    <property type="match status" value="1"/>
</dbReference>
<dbReference type="InterPro" id="IPR002347">
    <property type="entry name" value="SDR_fam"/>
</dbReference>
<evidence type="ECO:0000256" key="2">
    <source>
        <dbReference type="ARBA" id="ARBA00023002"/>
    </source>
</evidence>
<dbReference type="Pfam" id="PF00106">
    <property type="entry name" value="adh_short"/>
    <property type="match status" value="1"/>
</dbReference>
<evidence type="ECO:0000259" key="4">
    <source>
        <dbReference type="SMART" id="SM00822"/>
    </source>
</evidence>
<dbReference type="GO" id="GO:0016020">
    <property type="term" value="C:membrane"/>
    <property type="evidence" value="ECO:0007669"/>
    <property type="project" value="TreeGrafter"/>
</dbReference>
<comment type="caution">
    <text evidence="5">The sequence shown here is derived from an EMBL/GenBank/DDBJ whole genome shotgun (WGS) entry which is preliminary data.</text>
</comment>
<keyword evidence="2" id="KW-0560">Oxidoreductase</keyword>
<protein>
    <submittedName>
        <fullName evidence="5">SDR family oxidoreductase</fullName>
    </submittedName>
</protein>
<dbReference type="GO" id="GO:0016491">
    <property type="term" value="F:oxidoreductase activity"/>
    <property type="evidence" value="ECO:0007669"/>
    <property type="project" value="UniProtKB-KW"/>
</dbReference>
<gene>
    <name evidence="5" type="ORF">J4573_00570</name>
</gene>
<dbReference type="RefSeq" id="WP_208253188.1">
    <property type="nucleotide sequence ID" value="NZ_JAGEOJ010000001.1"/>
</dbReference>
<dbReference type="CDD" id="cd05233">
    <property type="entry name" value="SDR_c"/>
    <property type="match status" value="1"/>
</dbReference>
<dbReference type="Proteomes" id="UP000669179">
    <property type="component" value="Unassembled WGS sequence"/>
</dbReference>
<dbReference type="PIRSF" id="PIRSF000126">
    <property type="entry name" value="11-beta-HSD1"/>
    <property type="match status" value="1"/>
</dbReference>
<organism evidence="5 6">
    <name type="scientific">Actinomadura barringtoniae</name>
    <dbReference type="NCBI Taxonomy" id="1427535"/>
    <lineage>
        <taxon>Bacteria</taxon>
        <taxon>Bacillati</taxon>
        <taxon>Actinomycetota</taxon>
        <taxon>Actinomycetes</taxon>
        <taxon>Streptosporangiales</taxon>
        <taxon>Thermomonosporaceae</taxon>
        <taxon>Actinomadura</taxon>
    </lineage>
</organism>
<dbReference type="EMBL" id="JAGEOJ010000001">
    <property type="protein sequence ID" value="MBO2445573.1"/>
    <property type="molecule type" value="Genomic_DNA"/>
</dbReference>
<proteinExistence type="inferred from homology"/>
<dbReference type="SMART" id="SM00822">
    <property type="entry name" value="PKS_KR"/>
    <property type="match status" value="1"/>
</dbReference>
<dbReference type="InterPro" id="IPR020904">
    <property type="entry name" value="Sc_DH/Rdtase_CS"/>
</dbReference>
<feature type="domain" description="Ketoreductase" evidence="4">
    <location>
        <begin position="5"/>
        <end position="194"/>
    </location>
</feature>
<dbReference type="Gene3D" id="3.40.50.720">
    <property type="entry name" value="NAD(P)-binding Rossmann-like Domain"/>
    <property type="match status" value="1"/>
</dbReference>
<evidence type="ECO:0000313" key="5">
    <source>
        <dbReference type="EMBL" id="MBO2445573.1"/>
    </source>
</evidence>
<comment type="similarity">
    <text evidence="1 3">Belongs to the short-chain dehydrogenases/reductases (SDR) family.</text>
</comment>
<dbReference type="PANTHER" id="PTHR44196:SF2">
    <property type="entry name" value="SHORT-CHAIN DEHYDROGENASE-RELATED"/>
    <property type="match status" value="1"/>
</dbReference>
<evidence type="ECO:0000313" key="6">
    <source>
        <dbReference type="Proteomes" id="UP000669179"/>
    </source>
</evidence>
<dbReference type="SUPFAM" id="SSF51735">
    <property type="entry name" value="NAD(P)-binding Rossmann-fold domains"/>
    <property type="match status" value="1"/>
</dbReference>
<dbReference type="InterPro" id="IPR036291">
    <property type="entry name" value="NAD(P)-bd_dom_sf"/>
</dbReference>
<dbReference type="AlphaFoldDB" id="A0A939P5K1"/>
<dbReference type="PRINTS" id="PR00081">
    <property type="entry name" value="GDHRDH"/>
</dbReference>
<reference evidence="5" key="1">
    <citation type="submission" date="2021-03" db="EMBL/GenBank/DDBJ databases">
        <authorList>
            <person name="Kanchanasin P."/>
            <person name="Saeng-In P."/>
            <person name="Phongsopitanun W."/>
            <person name="Yuki M."/>
            <person name="Kudo T."/>
            <person name="Ohkuma M."/>
            <person name="Tanasupawat S."/>
        </authorList>
    </citation>
    <scope>NUCLEOTIDE SEQUENCE</scope>
    <source>
        <strain evidence="5">GKU 128</strain>
    </source>
</reference>
<evidence type="ECO:0000256" key="1">
    <source>
        <dbReference type="ARBA" id="ARBA00006484"/>
    </source>
</evidence>
<name>A0A939P5K1_9ACTN</name>
<dbReference type="PANTHER" id="PTHR44196">
    <property type="entry name" value="DEHYDROGENASE/REDUCTASE SDR FAMILY MEMBER 7B"/>
    <property type="match status" value="1"/>
</dbReference>
<keyword evidence="6" id="KW-1185">Reference proteome</keyword>
<accession>A0A939P5K1</accession>
<evidence type="ECO:0000256" key="3">
    <source>
        <dbReference type="RuleBase" id="RU000363"/>
    </source>
</evidence>
<sequence>MTAYGRALVTGASSGLGSAFAEHLAAQGASLVLVARREDKLEELARTLRERHSVQVTVMPADLTDPVALAEVERRLADTGEPVDLLINNAGMLGIVGPFGMSEADAGQASIELNVLPVIRLSNAAVPQMARRRRGGIINVGSAAAFYNAPGAAVYTAAKNFITSFSDVLGAELRPLNVNVLALCPGATRTPRGISTGSRIGRVYEASWVVEEALKALDAGRAVCVPGTQYKFKVFVARHAPRRLRERVLFRGWGGEMAAKLADSLEKLEKEPQEQPPVVR</sequence>
<dbReference type="InterPro" id="IPR057326">
    <property type="entry name" value="KR_dom"/>
</dbReference>